<keyword evidence="2" id="KW-1185">Reference proteome</keyword>
<protein>
    <submittedName>
        <fullName evidence="1">Uncharacterized protein</fullName>
    </submittedName>
</protein>
<evidence type="ECO:0000313" key="2">
    <source>
        <dbReference type="Proteomes" id="UP000296049"/>
    </source>
</evidence>
<dbReference type="Proteomes" id="UP000296049">
    <property type="component" value="Unassembled WGS sequence"/>
</dbReference>
<evidence type="ECO:0000313" key="1">
    <source>
        <dbReference type="EMBL" id="EOB03669.1"/>
    </source>
</evidence>
<sequence length="526" mass="57987">MTVLWAPKHPVGRKERGQEGFVVLRAQGLPGVEVSGSRYLTQKLVLELSSTRDPLPDLGRAQSLNQMLKAGVFSPQLSQWQLPEERTPGAPQTMMLLRAHGSVLTAGYALNQHPLKSLGSLPQTSNAERDLPEMYSLYFSSETPETASLGGIIGVEGYSCVTATALHLQKIMYHERENRKRKTGQRNPMTPLILTEFELSAPVLVLLFHGQCPPNALLQLRQSEYGLLSLEVLGTICSGAGVLFLLYLEQDRTSVKYFGAGVRESRITQQFWKKCWNGNMLLSPPSGEETQNHSFLASCRKNRRDCFRIRYQESTVCKQFSYLSRRNGNTPFLSGGDQLALVEHESQWFLTTTGYHAKLKGLVLEDQPTLTQGQSSNISFIFGRSKRCLDIPVQQTGKEKGLKACFWVTWNQAFPFPVLPCLLAAGGALGTGCTPVCTGAHAPCNSQAAGLGALLRAAEQQWAQPFCLAQPGTLAQPQHLKGSWPCTGELGMASRDSVKMVYALRQNPSSEQKRLNSVTGELDMLK</sequence>
<gene>
    <name evidence="1" type="ORF">Anapl_18803</name>
</gene>
<name>R0LDA5_ANAPL</name>
<dbReference type="EMBL" id="KB742843">
    <property type="protein sequence ID" value="EOB03669.1"/>
    <property type="molecule type" value="Genomic_DNA"/>
</dbReference>
<organism evidence="1 2">
    <name type="scientific">Anas platyrhynchos</name>
    <name type="common">Mallard</name>
    <name type="synonym">Anas boschas</name>
    <dbReference type="NCBI Taxonomy" id="8839"/>
    <lineage>
        <taxon>Eukaryota</taxon>
        <taxon>Metazoa</taxon>
        <taxon>Chordata</taxon>
        <taxon>Craniata</taxon>
        <taxon>Vertebrata</taxon>
        <taxon>Euteleostomi</taxon>
        <taxon>Archelosauria</taxon>
        <taxon>Archosauria</taxon>
        <taxon>Dinosauria</taxon>
        <taxon>Saurischia</taxon>
        <taxon>Theropoda</taxon>
        <taxon>Coelurosauria</taxon>
        <taxon>Aves</taxon>
        <taxon>Neognathae</taxon>
        <taxon>Galloanserae</taxon>
        <taxon>Anseriformes</taxon>
        <taxon>Anatidae</taxon>
        <taxon>Anatinae</taxon>
        <taxon>Anas</taxon>
    </lineage>
</organism>
<proteinExistence type="predicted"/>
<accession>R0LDA5</accession>
<reference evidence="2" key="1">
    <citation type="journal article" date="2013" name="Nat. Genet.">
        <title>The duck genome and transcriptome provide insight into an avian influenza virus reservoir species.</title>
        <authorList>
            <person name="Huang Y."/>
            <person name="Li Y."/>
            <person name="Burt D.W."/>
            <person name="Chen H."/>
            <person name="Zhang Y."/>
            <person name="Qian W."/>
            <person name="Kim H."/>
            <person name="Gan S."/>
            <person name="Zhao Y."/>
            <person name="Li J."/>
            <person name="Yi K."/>
            <person name="Feng H."/>
            <person name="Zhu P."/>
            <person name="Li B."/>
            <person name="Liu Q."/>
            <person name="Fairley S."/>
            <person name="Magor K.E."/>
            <person name="Du Z."/>
            <person name="Hu X."/>
            <person name="Goodman L."/>
            <person name="Tafer H."/>
            <person name="Vignal A."/>
            <person name="Lee T."/>
            <person name="Kim K.W."/>
            <person name="Sheng Z."/>
            <person name="An Y."/>
            <person name="Searle S."/>
            <person name="Herrero J."/>
            <person name="Groenen M.A."/>
            <person name="Crooijmans R.P."/>
            <person name="Faraut T."/>
            <person name="Cai Q."/>
            <person name="Webster R.G."/>
            <person name="Aldridge J.R."/>
            <person name="Warren W.C."/>
            <person name="Bartschat S."/>
            <person name="Kehr S."/>
            <person name="Marz M."/>
            <person name="Stadler P.F."/>
            <person name="Smith J."/>
            <person name="Kraus R.H."/>
            <person name="Zhao Y."/>
            <person name="Ren L."/>
            <person name="Fei J."/>
            <person name="Morisson M."/>
            <person name="Kaiser P."/>
            <person name="Griffin D.K."/>
            <person name="Rao M."/>
            <person name="Pitel F."/>
            <person name="Wang J."/>
            <person name="Li N."/>
        </authorList>
    </citation>
    <scope>NUCLEOTIDE SEQUENCE [LARGE SCALE GENOMIC DNA]</scope>
</reference>
<dbReference type="AlphaFoldDB" id="R0LDA5"/>